<feature type="region of interest" description="Disordered" evidence="1">
    <location>
        <begin position="1"/>
        <end position="22"/>
    </location>
</feature>
<name>A0ABP1CAW1_9GAMM</name>
<sequence>MVEEAVAAIDPEPPCGQDPKRGRDSALQALTRAALALPGLLLSAAQADDTSFQYGHYQETSRDLFGIKSAFKPIEVETLQSLGNLTLSERIKFAFHYIQDTWGGATPITTAPLAFQGNRPNNTFSGATPFIQNTNVYFDQNLTPLVRDPLTGTFAKDARVVHTLSSASPETRRQGDFKLDYEWDEAALTIGGGLSVEHDYQSRFGSLAGRWDFNQKLTTLNVGLSYTNSTTSALMDHDAAPYIETSTFGQRVEFTPDGQRFIHGRRQDWASYLSLTQVLNKNSLIEAGVGYTRSTGYMANPYKVMEVAFIDPRQRPGPDGVLRGELLAFLEQRPEVRNQWTANLRYVVHLAPLDAALHLGYGFFHDDWGIDAHTLEAEWSQPLGDGWTLTPRIRYYSQDAANFYRPYLISRQSAAHYDPKRLPRHYSSDQRLSGFGALSGGIVLSKTFAKGVSLEAGAEYYAHAGDLKLGGDGEGAYTNFDYYAVNAALKIDFSAISSAALESPGGHAHHPDHGRHGGRAPAGVMFDHMLSRPGEFMVGYRYMYAHQTGTMLHGAREVGDSTLVAAGCRGQPCYVTPTKMDMNMHMLMLMYAPTDWLNLMLMPQFMDMNMTMRPLKGAPPVDLLNDPGTAAAVLHANHEHFTGGVGDTGLFAMFKLFERPGHRLIATLGVSAPTGAVDVKLRRTHQQNLGFIHYGMQLGSGTWDFKPSLTYTGEHGAWSWGAQLSGTKRLNDRNDSGYALGDLFQSTVWGSYDLLDWLSASVRGVYTSEGPIRGAYRGIFYPIGPMDYPANYGGHYWDVGFGLSATVLGGDLKGNRLSFEWLQPVHDDVNGYQLPRDGALSASWSYAF</sequence>
<evidence type="ECO:0000313" key="2">
    <source>
        <dbReference type="EMBL" id="CAL1241353.1"/>
    </source>
</evidence>
<evidence type="ECO:0000256" key="1">
    <source>
        <dbReference type="SAM" id="MobiDB-lite"/>
    </source>
</evidence>
<evidence type="ECO:0000313" key="3">
    <source>
        <dbReference type="Proteomes" id="UP001497493"/>
    </source>
</evidence>
<dbReference type="EMBL" id="OZ026884">
    <property type="protein sequence ID" value="CAL1241353.1"/>
    <property type="molecule type" value="Genomic_DNA"/>
</dbReference>
<reference evidence="2 3" key="1">
    <citation type="submission" date="2024-04" db="EMBL/GenBank/DDBJ databases">
        <authorList>
            <person name="Cremers G."/>
        </authorList>
    </citation>
    <scope>NUCLEOTIDE SEQUENCE [LARGE SCALE GENOMIC DNA]</scope>
    <source>
        <strain evidence="2">MeCH1-AG</strain>
    </source>
</reference>
<protein>
    <recommendedName>
        <fullName evidence="4">DUF3570 domain-containing protein</fullName>
    </recommendedName>
</protein>
<proteinExistence type="predicted"/>
<evidence type="ECO:0008006" key="4">
    <source>
        <dbReference type="Google" id="ProtNLM"/>
    </source>
</evidence>
<gene>
    <name evidence="2" type="ORF">MECH1_V1_2577</name>
</gene>
<accession>A0ABP1CAW1</accession>
<dbReference type="InterPro" id="IPR021953">
    <property type="entry name" value="DUF3570"/>
</dbReference>
<organism evidence="2 3">
    <name type="scientific">Candidatus Methylocalor cossyra</name>
    <dbReference type="NCBI Taxonomy" id="3108543"/>
    <lineage>
        <taxon>Bacteria</taxon>
        <taxon>Pseudomonadati</taxon>
        <taxon>Pseudomonadota</taxon>
        <taxon>Gammaproteobacteria</taxon>
        <taxon>Methylococcales</taxon>
        <taxon>Methylococcaceae</taxon>
        <taxon>Candidatus Methylocalor</taxon>
    </lineage>
</organism>
<dbReference type="Proteomes" id="UP001497493">
    <property type="component" value="Chromosome"/>
</dbReference>
<keyword evidence="3" id="KW-1185">Reference proteome</keyword>
<dbReference type="Pfam" id="PF12094">
    <property type="entry name" value="DUF3570"/>
    <property type="match status" value="1"/>
</dbReference>